<keyword evidence="2" id="KW-0472">Membrane</keyword>
<evidence type="ECO:0000313" key="4">
    <source>
        <dbReference type="Proteomes" id="UP000223709"/>
    </source>
</evidence>
<dbReference type="AlphaFoldDB" id="A0A291T888"/>
<proteinExistence type="predicted"/>
<dbReference type="Proteomes" id="UP000223709">
    <property type="component" value="Chromosome"/>
</dbReference>
<feature type="region of interest" description="Disordered" evidence="1">
    <location>
        <begin position="65"/>
        <end position="93"/>
    </location>
</feature>
<evidence type="ECO:0000256" key="2">
    <source>
        <dbReference type="SAM" id="Phobius"/>
    </source>
</evidence>
<dbReference type="RefSeq" id="WP_098922789.1">
    <property type="nucleotide sequence ID" value="NZ_CP023819.1"/>
</dbReference>
<protein>
    <submittedName>
        <fullName evidence="3">Uncharacterized protein</fullName>
    </submittedName>
</protein>
<accession>A0A291T888</accession>
<gene>
    <name evidence="3" type="ORF">CRH10_03200</name>
</gene>
<dbReference type="EMBL" id="CP023819">
    <property type="protein sequence ID" value="ATL89387.1"/>
    <property type="molecule type" value="Genomic_DNA"/>
</dbReference>
<keyword evidence="2" id="KW-1133">Transmembrane helix</keyword>
<reference evidence="3 4" key="1">
    <citation type="submission" date="2017-10" db="EMBL/GenBank/DDBJ databases">
        <title>Complete Genome Sequence of Faecalibacterium prausnitzii isolated from the gut of healthy adult Indian.</title>
        <authorList>
            <person name="Bag S."/>
            <person name="Ghosh T.S."/>
            <person name="Das B."/>
        </authorList>
    </citation>
    <scope>NUCLEOTIDE SEQUENCE [LARGE SCALE GENOMIC DNA]</scope>
    <source>
        <strain evidence="3 4">Indica</strain>
    </source>
</reference>
<evidence type="ECO:0000313" key="3">
    <source>
        <dbReference type="EMBL" id="ATL89387.1"/>
    </source>
</evidence>
<feature type="transmembrane region" description="Helical" evidence="2">
    <location>
        <begin position="41"/>
        <end position="61"/>
    </location>
</feature>
<sequence>MKIKSRVWYWLAAASGTASLLYGMGIEGGAQLGSSISDSQFVTALCLVLAAVAFLRLGFAAQDREQNARRYGRVDRTHARTEEPEYRQNRRGA</sequence>
<name>A0A291T888_9FIRM</name>
<organism evidence="3 4">
    <name type="scientific">Faecalibacterium prausnitzii</name>
    <dbReference type="NCBI Taxonomy" id="853"/>
    <lineage>
        <taxon>Bacteria</taxon>
        <taxon>Bacillati</taxon>
        <taxon>Bacillota</taxon>
        <taxon>Clostridia</taxon>
        <taxon>Eubacteriales</taxon>
        <taxon>Oscillospiraceae</taxon>
        <taxon>Faecalibacterium</taxon>
    </lineage>
</organism>
<keyword evidence="2" id="KW-0812">Transmembrane</keyword>
<evidence type="ECO:0000256" key="1">
    <source>
        <dbReference type="SAM" id="MobiDB-lite"/>
    </source>
</evidence>